<sequence>MYIFVSVLISTQTGDGLIYF</sequence>
<dbReference type="EMBL" id="GBXM01096900">
    <property type="protein sequence ID" value="JAH11677.1"/>
    <property type="molecule type" value="Transcribed_RNA"/>
</dbReference>
<reference evidence="1" key="2">
    <citation type="journal article" date="2015" name="Fish Shellfish Immunol.">
        <title>Early steps in the European eel (Anguilla anguilla)-Vibrio vulnificus interaction in the gills: Role of the RtxA13 toxin.</title>
        <authorList>
            <person name="Callol A."/>
            <person name="Pajuelo D."/>
            <person name="Ebbesson L."/>
            <person name="Teles M."/>
            <person name="MacKenzie S."/>
            <person name="Amaro C."/>
        </authorList>
    </citation>
    <scope>NUCLEOTIDE SEQUENCE</scope>
</reference>
<organism evidence="1">
    <name type="scientific">Anguilla anguilla</name>
    <name type="common">European freshwater eel</name>
    <name type="synonym">Muraena anguilla</name>
    <dbReference type="NCBI Taxonomy" id="7936"/>
    <lineage>
        <taxon>Eukaryota</taxon>
        <taxon>Metazoa</taxon>
        <taxon>Chordata</taxon>
        <taxon>Craniata</taxon>
        <taxon>Vertebrata</taxon>
        <taxon>Euteleostomi</taxon>
        <taxon>Actinopterygii</taxon>
        <taxon>Neopterygii</taxon>
        <taxon>Teleostei</taxon>
        <taxon>Anguilliformes</taxon>
        <taxon>Anguillidae</taxon>
        <taxon>Anguilla</taxon>
    </lineage>
</organism>
<reference evidence="1" key="1">
    <citation type="submission" date="2014-11" db="EMBL/GenBank/DDBJ databases">
        <authorList>
            <person name="Amaro Gonzalez C."/>
        </authorList>
    </citation>
    <scope>NUCLEOTIDE SEQUENCE</scope>
</reference>
<name>A0A0E9Q562_ANGAN</name>
<evidence type="ECO:0000313" key="1">
    <source>
        <dbReference type="EMBL" id="JAH11677.1"/>
    </source>
</evidence>
<accession>A0A0E9Q562</accession>
<proteinExistence type="predicted"/>
<dbReference type="AlphaFoldDB" id="A0A0E9Q562"/>
<protein>
    <submittedName>
        <fullName evidence="1">Uncharacterized protein</fullName>
    </submittedName>
</protein>